<dbReference type="Pfam" id="PF05545">
    <property type="entry name" value="FixQ"/>
    <property type="match status" value="1"/>
</dbReference>
<keyword evidence="1" id="KW-1133">Transmembrane helix</keyword>
<evidence type="ECO:0000313" key="2">
    <source>
        <dbReference type="EMBL" id="AOE50602.1"/>
    </source>
</evidence>
<dbReference type="RefSeq" id="WP_068993067.1">
    <property type="nucleotide sequence ID" value="NZ_CP012418.1"/>
</dbReference>
<protein>
    <submittedName>
        <fullName evidence="2">Cbb3-type cytochrome oxidase component</fullName>
    </submittedName>
</protein>
<gene>
    <name evidence="2" type="ORF">KS2013_1893</name>
</gene>
<dbReference type="AlphaFoldDB" id="A0A1B3BCS9"/>
<accession>A0A1B3BCS9</accession>
<dbReference type="Proteomes" id="UP000094147">
    <property type="component" value="Chromosome"/>
</dbReference>
<reference evidence="3" key="1">
    <citation type="submission" date="2015-08" db="EMBL/GenBank/DDBJ databases">
        <authorList>
            <person name="Kim K.M."/>
        </authorList>
    </citation>
    <scope>NUCLEOTIDE SEQUENCE [LARGE SCALE GENOMIC DNA]</scope>
    <source>
        <strain evidence="3">KCTC 23892</strain>
    </source>
</reference>
<feature type="transmembrane region" description="Helical" evidence="1">
    <location>
        <begin position="6"/>
        <end position="26"/>
    </location>
</feature>
<evidence type="ECO:0000256" key="1">
    <source>
        <dbReference type="SAM" id="Phobius"/>
    </source>
</evidence>
<keyword evidence="3" id="KW-1185">Reference proteome</keyword>
<name>A0A1B3BCS9_9GAMM</name>
<keyword evidence="1" id="KW-0812">Transmembrane</keyword>
<sequence length="57" mass="6646">MDINLIRGILTVILLVLFIGLCFWVFSKKRKSQYEEASKMALEENASIKNNEVKRDE</sequence>
<dbReference type="STRING" id="1144748.KS2013_1893"/>
<keyword evidence="1" id="KW-0472">Membrane</keyword>
<evidence type="ECO:0000313" key="3">
    <source>
        <dbReference type="Proteomes" id="UP000094147"/>
    </source>
</evidence>
<dbReference type="OrthoDB" id="6402501at2"/>
<dbReference type="EMBL" id="CP012418">
    <property type="protein sequence ID" value="AOE50602.1"/>
    <property type="molecule type" value="Genomic_DNA"/>
</dbReference>
<organism evidence="2 3">
    <name type="scientific">Kangiella sediminilitoris</name>
    <dbReference type="NCBI Taxonomy" id="1144748"/>
    <lineage>
        <taxon>Bacteria</taxon>
        <taxon>Pseudomonadati</taxon>
        <taxon>Pseudomonadota</taxon>
        <taxon>Gammaproteobacteria</taxon>
        <taxon>Kangiellales</taxon>
        <taxon>Kangiellaceae</taxon>
        <taxon>Kangiella</taxon>
    </lineage>
</organism>
<dbReference type="InterPro" id="IPR008621">
    <property type="entry name" value="Cbb3-typ_cyt_oxidase_comp"/>
</dbReference>
<dbReference type="KEGG" id="ksd:KS2013_1893"/>
<proteinExistence type="predicted"/>